<reference evidence="1 2" key="1">
    <citation type="submission" date="2013-06" db="EMBL/GenBank/DDBJ databases">
        <authorList>
            <person name="Weinstock G."/>
            <person name="Sodergren E."/>
            <person name="Clifton S."/>
            <person name="Fulton L."/>
            <person name="Fulton B."/>
            <person name="Courtney L."/>
            <person name="Fronick C."/>
            <person name="Harrison M."/>
            <person name="Strong C."/>
            <person name="Farmer C."/>
            <person name="Delahaunty K."/>
            <person name="Markovic C."/>
            <person name="Hall O."/>
            <person name="Minx P."/>
            <person name="Tomlinson C."/>
            <person name="Mitreva M."/>
            <person name="Nelson J."/>
            <person name="Hou S."/>
            <person name="Wollam A."/>
            <person name="Pepin K.H."/>
            <person name="Johnson M."/>
            <person name="Bhonagiri V."/>
            <person name="Nash W.E."/>
            <person name="Warren W."/>
            <person name="Chinwalla A."/>
            <person name="Mardis E.R."/>
            <person name="Wilson R.K."/>
        </authorList>
    </citation>
    <scope>NUCLEOTIDE SEQUENCE [LARGE SCALE GENOMIC DNA]</scope>
    <source>
        <strain evidence="1 2">ATCC 51271</strain>
    </source>
</reference>
<gene>
    <name evidence="1" type="ORF">GCWU0000282_001880</name>
</gene>
<dbReference type="InterPro" id="IPR010106">
    <property type="entry name" value="RpnA"/>
</dbReference>
<dbReference type="STRING" id="592026.GCWU0000282_001880"/>
<accession>V2Y4I2</accession>
<name>V2Y4I2_9FIRM</name>
<evidence type="ECO:0000313" key="1">
    <source>
        <dbReference type="EMBL" id="ESL03007.1"/>
    </source>
</evidence>
<dbReference type="AlphaFoldDB" id="V2Y4I2"/>
<organism evidence="1 2">
    <name type="scientific">Catonella morbi ATCC 51271</name>
    <dbReference type="NCBI Taxonomy" id="592026"/>
    <lineage>
        <taxon>Bacteria</taxon>
        <taxon>Bacillati</taxon>
        <taxon>Bacillota</taxon>
        <taxon>Clostridia</taxon>
        <taxon>Lachnospirales</taxon>
        <taxon>Lachnospiraceae</taxon>
        <taxon>Catonella</taxon>
    </lineage>
</organism>
<keyword evidence="2" id="KW-1185">Reference proteome</keyword>
<dbReference type="RefSeq" id="WP_023354749.1">
    <property type="nucleotide sequence ID" value="NZ_KI535368.1"/>
</dbReference>
<dbReference type="Pfam" id="PF12784">
    <property type="entry name" value="PDDEXK_2"/>
    <property type="match status" value="1"/>
</dbReference>
<sequence>MLTKKQVREYAKMLNPIDDPMFCKMAEDREFCEEILRVILSDNELIITENIPQWPGKNLQGRSVILDAKCITKYGKHINVEIQKSDEDNHQKRVRYNGSILTTNITDTGTKFELIPDVCIVFISKFDIFKGNLPLYHVDRVVRETNKVVENGLSEIYVNATIDDGSNISELMKVFTKDDAYSELYPKTSEIKQRYKETEGGIQTMCEIMEIVKEDGRIEGLAEGEINKAKKIASDMKKKRLELSLISELTGLTEDEILSL</sequence>
<dbReference type="OrthoDB" id="9811201at2"/>
<comment type="caution">
    <text evidence="1">The sequence shown here is derived from an EMBL/GenBank/DDBJ whole genome shotgun (WGS) entry which is preliminary data.</text>
</comment>
<dbReference type="HOGENOM" id="CLU_071023_1_0_9"/>
<evidence type="ECO:0000313" key="2">
    <source>
        <dbReference type="Proteomes" id="UP000018227"/>
    </source>
</evidence>
<dbReference type="eggNOG" id="ENOG502ZAQF">
    <property type="taxonomic scope" value="Bacteria"/>
</dbReference>
<dbReference type="EMBL" id="ACIL03000013">
    <property type="protein sequence ID" value="ESL03007.1"/>
    <property type="molecule type" value="Genomic_DNA"/>
</dbReference>
<protein>
    <recommendedName>
        <fullName evidence="3">PD-(D/E)XK nuclease family transposase</fullName>
    </recommendedName>
</protein>
<evidence type="ECO:0008006" key="3">
    <source>
        <dbReference type="Google" id="ProtNLM"/>
    </source>
</evidence>
<proteinExistence type="predicted"/>
<dbReference type="Proteomes" id="UP000018227">
    <property type="component" value="Unassembled WGS sequence"/>
</dbReference>
<dbReference type="NCBIfam" id="TIGR01784">
    <property type="entry name" value="T_den_put_tspse"/>
    <property type="match status" value="1"/>
</dbReference>